<dbReference type="EMBL" id="JAWQEG010000791">
    <property type="protein sequence ID" value="KAK3885504.1"/>
    <property type="molecule type" value="Genomic_DNA"/>
</dbReference>
<gene>
    <name evidence="1" type="ORF">Pcinc_010245</name>
</gene>
<dbReference type="AlphaFoldDB" id="A0AAE1KUN3"/>
<evidence type="ECO:0000313" key="1">
    <source>
        <dbReference type="EMBL" id="KAK3885504.1"/>
    </source>
</evidence>
<dbReference type="SUPFAM" id="SSF53098">
    <property type="entry name" value="Ribonuclease H-like"/>
    <property type="match status" value="1"/>
</dbReference>
<proteinExistence type="predicted"/>
<dbReference type="Proteomes" id="UP001286313">
    <property type="component" value="Unassembled WGS sequence"/>
</dbReference>
<dbReference type="PANTHER" id="PTHR37162:SF1">
    <property type="entry name" value="BED-TYPE DOMAIN-CONTAINING PROTEIN"/>
    <property type="match status" value="1"/>
</dbReference>
<evidence type="ECO:0008006" key="3">
    <source>
        <dbReference type="Google" id="ProtNLM"/>
    </source>
</evidence>
<reference evidence="1" key="1">
    <citation type="submission" date="2023-10" db="EMBL/GenBank/DDBJ databases">
        <title>Genome assemblies of two species of porcelain crab, Petrolisthes cinctipes and Petrolisthes manimaculis (Anomura: Porcellanidae).</title>
        <authorList>
            <person name="Angst P."/>
        </authorList>
    </citation>
    <scope>NUCLEOTIDE SEQUENCE</scope>
    <source>
        <strain evidence="1">PB745_01</strain>
        <tissue evidence="1">Gill</tissue>
    </source>
</reference>
<evidence type="ECO:0000313" key="2">
    <source>
        <dbReference type="Proteomes" id="UP001286313"/>
    </source>
</evidence>
<protein>
    <recommendedName>
        <fullName evidence="3">DUF4371 domain-containing protein</fullName>
    </recommendedName>
</protein>
<comment type="caution">
    <text evidence="1">The sequence shown here is derived from an EMBL/GenBank/DDBJ whole genome shotgun (WGS) entry which is preliminary data.</text>
</comment>
<sequence>MVRFYDEEKRRVTDALLDVIEVDDANAESLYKSVKELLQCNEIPLHNIIGFGSDNCSTMLGAHKGFQAYLKKDVPSVFILGCVWHSFALCASHAASTLPSWLESFLKDVCNYFARSSKRQHLFQMIQDVAQTPKHNAETVTDPVAHKRCCCVKSIRAVGCFTAVFPRGIQNR</sequence>
<keyword evidence="2" id="KW-1185">Reference proteome</keyword>
<dbReference type="InterPro" id="IPR012337">
    <property type="entry name" value="RNaseH-like_sf"/>
</dbReference>
<organism evidence="1 2">
    <name type="scientific">Petrolisthes cinctipes</name>
    <name type="common">Flat porcelain crab</name>
    <dbReference type="NCBI Taxonomy" id="88211"/>
    <lineage>
        <taxon>Eukaryota</taxon>
        <taxon>Metazoa</taxon>
        <taxon>Ecdysozoa</taxon>
        <taxon>Arthropoda</taxon>
        <taxon>Crustacea</taxon>
        <taxon>Multicrustacea</taxon>
        <taxon>Malacostraca</taxon>
        <taxon>Eumalacostraca</taxon>
        <taxon>Eucarida</taxon>
        <taxon>Decapoda</taxon>
        <taxon>Pleocyemata</taxon>
        <taxon>Anomura</taxon>
        <taxon>Galatheoidea</taxon>
        <taxon>Porcellanidae</taxon>
        <taxon>Petrolisthes</taxon>
    </lineage>
</organism>
<dbReference type="PANTHER" id="PTHR37162">
    <property type="entry name" value="HAT FAMILY DIMERISATION DOMAINCONTAINING PROTEIN-RELATED"/>
    <property type="match status" value="1"/>
</dbReference>
<name>A0AAE1KUN3_PETCI</name>
<accession>A0AAE1KUN3</accession>